<dbReference type="Pfam" id="PF00905">
    <property type="entry name" value="Transpeptidase"/>
    <property type="match status" value="1"/>
</dbReference>
<keyword evidence="9" id="KW-1185">Reference proteome</keyword>
<dbReference type="Pfam" id="PF03717">
    <property type="entry name" value="PBP_dimer"/>
    <property type="match status" value="1"/>
</dbReference>
<evidence type="ECO:0000256" key="2">
    <source>
        <dbReference type="ARBA" id="ARBA00007171"/>
    </source>
</evidence>
<comment type="subcellular location">
    <subcellularLocation>
        <location evidence="1">Membrane</location>
    </subcellularLocation>
</comment>
<dbReference type="Gene3D" id="3.30.450.330">
    <property type="match status" value="1"/>
</dbReference>
<dbReference type="InterPro" id="IPR005311">
    <property type="entry name" value="PBP_dimer"/>
</dbReference>
<evidence type="ECO:0000256" key="3">
    <source>
        <dbReference type="ARBA" id="ARBA00023136"/>
    </source>
</evidence>
<keyword evidence="3 5" id="KW-0472">Membrane</keyword>
<dbReference type="Gene3D" id="3.40.710.10">
    <property type="entry name" value="DD-peptidase/beta-lactamase superfamily"/>
    <property type="match status" value="1"/>
</dbReference>
<keyword evidence="8" id="KW-0131">Cell cycle</keyword>
<dbReference type="InterPro" id="IPR012338">
    <property type="entry name" value="Beta-lactam/transpept-like"/>
</dbReference>
<comment type="similarity">
    <text evidence="2">Belongs to the transpeptidase family.</text>
</comment>
<feature type="region of interest" description="Disordered" evidence="4">
    <location>
        <begin position="619"/>
        <end position="662"/>
    </location>
</feature>
<feature type="transmembrane region" description="Helical" evidence="5">
    <location>
        <begin position="53"/>
        <end position="75"/>
    </location>
</feature>
<feature type="region of interest" description="Disordered" evidence="4">
    <location>
        <begin position="1"/>
        <end position="39"/>
    </location>
</feature>
<feature type="domain" description="Penicillin-binding protein transpeptidase" evidence="6">
    <location>
        <begin position="301"/>
        <end position="605"/>
    </location>
</feature>
<dbReference type="PANTHER" id="PTHR30627:SF1">
    <property type="entry name" value="PEPTIDOGLYCAN D,D-TRANSPEPTIDASE FTSI"/>
    <property type="match status" value="1"/>
</dbReference>
<dbReference type="Proteomes" id="UP001157125">
    <property type="component" value="Unassembled WGS sequence"/>
</dbReference>
<reference evidence="9" key="1">
    <citation type="journal article" date="2019" name="Int. J. Syst. Evol. Microbiol.">
        <title>The Global Catalogue of Microorganisms (GCM) 10K type strain sequencing project: providing services to taxonomists for standard genome sequencing and annotation.</title>
        <authorList>
            <consortium name="The Broad Institute Genomics Platform"/>
            <consortium name="The Broad Institute Genome Sequencing Center for Infectious Disease"/>
            <person name="Wu L."/>
            <person name="Ma J."/>
        </authorList>
    </citation>
    <scope>NUCLEOTIDE SEQUENCE [LARGE SCALE GENOMIC DNA]</scope>
    <source>
        <strain evidence="9">NBRC 112299</strain>
    </source>
</reference>
<keyword evidence="8" id="KW-0132">Cell division</keyword>
<dbReference type="InterPro" id="IPR050515">
    <property type="entry name" value="Beta-lactam/transpept"/>
</dbReference>
<evidence type="ECO:0000313" key="8">
    <source>
        <dbReference type="EMBL" id="GMA37159.1"/>
    </source>
</evidence>
<comment type="caution">
    <text evidence="8">The sequence shown here is derived from an EMBL/GenBank/DDBJ whole genome shotgun (WGS) entry which is preliminary data.</text>
</comment>
<dbReference type="PANTHER" id="PTHR30627">
    <property type="entry name" value="PEPTIDOGLYCAN D,D-TRANSPEPTIDASE"/>
    <property type="match status" value="1"/>
</dbReference>
<sequence length="662" mass="70579">MDERRNARPTSPRSAPQGARRVPGAAGGPRPGKGRAARARGMRIGRPQMRQQVITLGALGILTLFAGRLVMIQVVDPDDLATQALQSRLATTTVTTERADIVDRNGEVLATSVSRYHVFVNQTKIADFKRVENGETVAEGRSTPPRSSRPSWTWTRTSLAASLVGDDTFVYLAKYVTPETWDLINDEKITGIEAEAVSERVYPNGDLAGNIVGFVGGVDDKQGVNWGLAGIEKSQEETLLGTDGSYTYERGGNGTAIPTGEFDETPAEPGQDVVLTIDRDIQYYAQNRLEEALDETGATHGFITVQDPTTGEILAMADSGTVDPNDPGATDGSSRTSRAIEDVFEPGSTAKAITMAAAIEEGVITPTSRFEVPYKYTTSNGQEFKDSHEHGLEKFTAAGILTESSNTGTVMIGEKLTEEQRYEYLTKFGFGTATGVGMPVESAGLLANWDDWDGRTKYAVLYGQGVAVTALQTTQVYQTLANGGERLSPTLIKGYRNEDGTITDAEASEPVRVVSEDTADQVMLMLEDVTEGGTGTLAQVDGYRVAGKTGTAQAVGSDGKLGSIVASFVGVAPADDPAVVVSVSLFDPQTSIYGGVVAAPVFSDVTAFALQTLRVAPSGEAEEPVPDHLGVTRDPYGTSARPRSDRHAGGRRGTHRRSDPRR</sequence>
<gene>
    <name evidence="8" type="ORF">GCM10025876_33630</name>
</gene>
<feature type="domain" description="Penicillin-binding protein dimerisation" evidence="7">
    <location>
        <begin position="96"/>
        <end position="258"/>
    </location>
</feature>
<feature type="compositionally biased region" description="Low complexity" evidence="4">
    <location>
        <begin position="15"/>
        <end position="24"/>
    </location>
</feature>
<keyword evidence="5" id="KW-0812">Transmembrane</keyword>
<evidence type="ECO:0000313" key="9">
    <source>
        <dbReference type="Proteomes" id="UP001157125"/>
    </source>
</evidence>
<proteinExistence type="inferred from homology"/>
<dbReference type="InterPro" id="IPR036138">
    <property type="entry name" value="PBP_dimer_sf"/>
</dbReference>
<dbReference type="EMBL" id="BSUN01000001">
    <property type="protein sequence ID" value="GMA37159.1"/>
    <property type="molecule type" value="Genomic_DNA"/>
</dbReference>
<evidence type="ECO:0000256" key="1">
    <source>
        <dbReference type="ARBA" id="ARBA00004370"/>
    </source>
</evidence>
<keyword evidence="5" id="KW-1133">Transmembrane helix</keyword>
<dbReference type="GO" id="GO:0051301">
    <property type="term" value="P:cell division"/>
    <property type="evidence" value="ECO:0007669"/>
    <property type="project" value="UniProtKB-KW"/>
</dbReference>
<dbReference type="InterPro" id="IPR001460">
    <property type="entry name" value="PCN-bd_Tpept"/>
</dbReference>
<feature type="compositionally biased region" description="Basic residues" evidence="4">
    <location>
        <begin position="649"/>
        <end position="662"/>
    </location>
</feature>
<accession>A0ABQ6IHH0</accession>
<evidence type="ECO:0000256" key="4">
    <source>
        <dbReference type="SAM" id="MobiDB-lite"/>
    </source>
</evidence>
<evidence type="ECO:0000259" key="7">
    <source>
        <dbReference type="Pfam" id="PF03717"/>
    </source>
</evidence>
<dbReference type="SUPFAM" id="SSF56519">
    <property type="entry name" value="Penicillin binding protein dimerisation domain"/>
    <property type="match status" value="1"/>
</dbReference>
<evidence type="ECO:0000259" key="6">
    <source>
        <dbReference type="Pfam" id="PF00905"/>
    </source>
</evidence>
<dbReference type="Gene3D" id="3.90.1310.10">
    <property type="entry name" value="Penicillin-binding protein 2a (Domain 2)"/>
    <property type="match status" value="1"/>
</dbReference>
<organism evidence="8 9">
    <name type="scientific">Demequina litorisediminis</name>
    <dbReference type="NCBI Taxonomy" id="1849022"/>
    <lineage>
        <taxon>Bacteria</taxon>
        <taxon>Bacillati</taxon>
        <taxon>Actinomycetota</taxon>
        <taxon>Actinomycetes</taxon>
        <taxon>Micrococcales</taxon>
        <taxon>Demequinaceae</taxon>
        <taxon>Demequina</taxon>
    </lineage>
</organism>
<evidence type="ECO:0000256" key="5">
    <source>
        <dbReference type="SAM" id="Phobius"/>
    </source>
</evidence>
<protein>
    <submittedName>
        <fullName evidence="8">Cell division protein FtsI</fullName>
    </submittedName>
</protein>
<name>A0ABQ6IHH0_9MICO</name>
<dbReference type="SUPFAM" id="SSF56601">
    <property type="entry name" value="beta-lactamase/transpeptidase-like"/>
    <property type="match status" value="1"/>
</dbReference>